<evidence type="ECO:0000256" key="1">
    <source>
        <dbReference type="SAM" id="Coils"/>
    </source>
</evidence>
<gene>
    <name evidence="4" type="ORF">Tco_0679398</name>
</gene>
<accession>A0ABQ4XHR6</accession>
<feature type="region of interest" description="Disordered" evidence="2">
    <location>
        <begin position="1"/>
        <end position="21"/>
    </location>
</feature>
<reference evidence="4" key="2">
    <citation type="submission" date="2022-01" db="EMBL/GenBank/DDBJ databases">
        <authorList>
            <person name="Yamashiro T."/>
            <person name="Shiraishi A."/>
            <person name="Satake H."/>
            <person name="Nakayama K."/>
        </authorList>
    </citation>
    <scope>NUCLEOTIDE SEQUENCE</scope>
</reference>
<dbReference type="EMBL" id="BQNB010009532">
    <property type="protein sequence ID" value="GJS64834.1"/>
    <property type="molecule type" value="Genomic_DNA"/>
</dbReference>
<evidence type="ECO:0000259" key="3">
    <source>
        <dbReference type="Pfam" id="PF24626"/>
    </source>
</evidence>
<keyword evidence="5" id="KW-1185">Reference proteome</keyword>
<dbReference type="InterPro" id="IPR056924">
    <property type="entry name" value="SH3_Tf2-1"/>
</dbReference>
<dbReference type="PANTHER" id="PTHR46148">
    <property type="entry name" value="CHROMO DOMAIN-CONTAINING PROTEIN"/>
    <property type="match status" value="1"/>
</dbReference>
<reference evidence="4" key="1">
    <citation type="journal article" date="2022" name="Int. J. Mol. Sci.">
        <title>Draft Genome of Tanacetum Coccineum: Genomic Comparison of Closely Related Tanacetum-Family Plants.</title>
        <authorList>
            <person name="Yamashiro T."/>
            <person name="Shiraishi A."/>
            <person name="Nakayama K."/>
            <person name="Satake H."/>
        </authorList>
    </citation>
    <scope>NUCLEOTIDE SEQUENCE</scope>
</reference>
<dbReference type="Pfam" id="PF24626">
    <property type="entry name" value="SH3_Tf2-1"/>
    <property type="match status" value="1"/>
</dbReference>
<proteinExistence type="predicted"/>
<sequence>MESLNSNSQEREMHQLQQMQDKAKEKCMESFRLLHSHLKVLSIKGGFERACVALFDQDNQTFTGSLLLNLDNLEKQLDREEFQETESIGAFRSKEGKVDSSTALDAGLVVTESNETESERHVSSSRSGKDTHAEDADINSVNDKQPLAEVQLTVQHDTLANEQQHSVQSEPIYDTHLLEKVDRNTIPDSTNMCHRGGEIEQNAEKCQVSCPLLDPSFDNMTTEFSNQSLESENIFLKKTVAQLQKDFSRMETHCVNMELKYQNQALKDGQHGQILNETSNKAKINKEIEVLEKINIELEHSVAKLLADNEKLHKENEHLKQTYKDLYDSIKTTRVQTKDHNDSLIAQINSKTVENADLKARHPAYCYHASIKAAPFEALYGRNKKIVQIRQRLQAARDRQRSYANIRRKPLEFQVGYHVMLKVSPRKGFICFGKRGKLNPRYIGPFKILEWIGPVAYKLELLEELSNVHSTIYVSNLKKFLSGESLVIPMKELQLDDKLNFVEEPIEIMDREVKKLKQSHIPIVKVRGNSKRGPEFTLECEDQIRTKYSHLFPNTTPVSN</sequence>
<evidence type="ECO:0000256" key="2">
    <source>
        <dbReference type="SAM" id="MobiDB-lite"/>
    </source>
</evidence>
<dbReference type="Proteomes" id="UP001151760">
    <property type="component" value="Unassembled WGS sequence"/>
</dbReference>
<dbReference type="PANTHER" id="PTHR46148:SF59">
    <property type="entry name" value="NUCLEOTIDYLTRANSFERASE, RIBONUCLEASE H"/>
    <property type="match status" value="1"/>
</dbReference>
<protein>
    <recommendedName>
        <fullName evidence="3">Tf2-1-like SH3-like domain-containing protein</fullName>
    </recommendedName>
</protein>
<organism evidence="4 5">
    <name type="scientific">Tanacetum coccineum</name>
    <dbReference type="NCBI Taxonomy" id="301880"/>
    <lineage>
        <taxon>Eukaryota</taxon>
        <taxon>Viridiplantae</taxon>
        <taxon>Streptophyta</taxon>
        <taxon>Embryophyta</taxon>
        <taxon>Tracheophyta</taxon>
        <taxon>Spermatophyta</taxon>
        <taxon>Magnoliopsida</taxon>
        <taxon>eudicotyledons</taxon>
        <taxon>Gunneridae</taxon>
        <taxon>Pentapetalae</taxon>
        <taxon>asterids</taxon>
        <taxon>campanulids</taxon>
        <taxon>Asterales</taxon>
        <taxon>Asteraceae</taxon>
        <taxon>Asteroideae</taxon>
        <taxon>Anthemideae</taxon>
        <taxon>Anthemidinae</taxon>
        <taxon>Tanacetum</taxon>
    </lineage>
</organism>
<comment type="caution">
    <text evidence="4">The sequence shown here is derived from an EMBL/GenBank/DDBJ whole genome shotgun (WGS) entry which is preliminary data.</text>
</comment>
<evidence type="ECO:0000313" key="4">
    <source>
        <dbReference type="EMBL" id="GJS64834.1"/>
    </source>
</evidence>
<feature type="region of interest" description="Disordered" evidence="2">
    <location>
        <begin position="109"/>
        <end position="144"/>
    </location>
</feature>
<feature type="compositionally biased region" description="Basic and acidic residues" evidence="2">
    <location>
        <begin position="117"/>
        <end position="135"/>
    </location>
</feature>
<feature type="domain" description="Tf2-1-like SH3-like" evidence="3">
    <location>
        <begin position="416"/>
        <end position="480"/>
    </location>
</feature>
<evidence type="ECO:0000313" key="5">
    <source>
        <dbReference type="Proteomes" id="UP001151760"/>
    </source>
</evidence>
<feature type="coiled-coil region" evidence="1">
    <location>
        <begin position="281"/>
        <end position="329"/>
    </location>
</feature>
<keyword evidence="1" id="KW-0175">Coiled coil</keyword>
<name>A0ABQ4XHR6_9ASTR</name>